<dbReference type="PANTHER" id="PTHR43584">
    <property type="entry name" value="NUCLEOTIDYL TRANSFERASE"/>
    <property type="match status" value="1"/>
</dbReference>
<comment type="caution">
    <text evidence="4">The sequence shown here is derived from an EMBL/GenBank/DDBJ whole genome shotgun (WGS) entry which is preliminary data.</text>
</comment>
<gene>
    <name evidence="4" type="ORF">H9625_07990</name>
</gene>
<organism evidence="4 5">
    <name type="scientific">Phocaeicola intestinalis</name>
    <dbReference type="NCBI Taxonomy" id="2762212"/>
    <lineage>
        <taxon>Bacteria</taxon>
        <taxon>Pseudomonadati</taxon>
        <taxon>Bacteroidota</taxon>
        <taxon>Bacteroidia</taxon>
        <taxon>Bacteroidales</taxon>
        <taxon>Bacteroidaceae</taxon>
        <taxon>Phocaeicola</taxon>
    </lineage>
</organism>
<dbReference type="PANTHER" id="PTHR43584:SF8">
    <property type="entry name" value="N-ACETYLMURAMATE ALPHA-1-PHOSPHATE URIDYLYLTRANSFERASE"/>
    <property type="match status" value="1"/>
</dbReference>
<evidence type="ECO:0000259" key="3">
    <source>
        <dbReference type="Pfam" id="PF12804"/>
    </source>
</evidence>
<keyword evidence="1 4" id="KW-0808">Transferase</keyword>
<dbReference type="EMBL" id="JACSPP010000019">
    <property type="protein sequence ID" value="MBD8040382.1"/>
    <property type="molecule type" value="Genomic_DNA"/>
</dbReference>
<dbReference type="Gene3D" id="3.90.550.10">
    <property type="entry name" value="Spore Coat Polysaccharide Biosynthesis Protein SpsA, Chain A"/>
    <property type="match status" value="1"/>
</dbReference>
<protein>
    <submittedName>
        <fullName evidence="4">NTP transferase domain-containing protein</fullName>
    </submittedName>
</protein>
<keyword evidence="2" id="KW-0548">Nucleotidyltransferase</keyword>
<evidence type="ECO:0000256" key="1">
    <source>
        <dbReference type="ARBA" id="ARBA00022679"/>
    </source>
</evidence>
<dbReference type="InterPro" id="IPR025877">
    <property type="entry name" value="MobA-like_NTP_Trfase"/>
</dbReference>
<evidence type="ECO:0000256" key="2">
    <source>
        <dbReference type="ARBA" id="ARBA00022695"/>
    </source>
</evidence>
<keyword evidence="5" id="KW-1185">Reference proteome</keyword>
<dbReference type="Pfam" id="PF12804">
    <property type="entry name" value="NTP_transf_3"/>
    <property type="match status" value="1"/>
</dbReference>
<sequence length="235" mass="26458">MKFAIIAAGEGTRLSQEGVRLPKPLVQLNGRAMIDRLIHIFMQNGAEEVVVVINNESPLTKAHLTELEKHSDIPLRVVVKTTPSSMHSFHELSPYLKEDRFCLTTVDTVFREDEFSRFIEAFKVSDKDGLMAVTDYVDDEKPLYIGTDTDLNITGFYDMPMPGMKYISGGIYCLTPQAIGTLEHCICSGMSRMRNFQRQLVSDGLRLEAYPFSKILDVDHAADIPKAEAFLNEVH</sequence>
<dbReference type="RefSeq" id="WP_087207849.1">
    <property type="nucleotide sequence ID" value="NZ_JACSPP010000019.1"/>
</dbReference>
<dbReference type="SUPFAM" id="SSF53448">
    <property type="entry name" value="Nucleotide-diphospho-sugar transferases"/>
    <property type="match status" value="1"/>
</dbReference>
<feature type="domain" description="MobA-like NTP transferase" evidence="3">
    <location>
        <begin position="4"/>
        <end position="137"/>
    </location>
</feature>
<dbReference type="GO" id="GO:0016740">
    <property type="term" value="F:transferase activity"/>
    <property type="evidence" value="ECO:0007669"/>
    <property type="project" value="UniProtKB-KW"/>
</dbReference>
<evidence type="ECO:0000313" key="5">
    <source>
        <dbReference type="Proteomes" id="UP000620874"/>
    </source>
</evidence>
<accession>A0ABR8Y879</accession>
<dbReference type="Proteomes" id="UP000620874">
    <property type="component" value="Unassembled WGS sequence"/>
</dbReference>
<dbReference type="InterPro" id="IPR029044">
    <property type="entry name" value="Nucleotide-diphossugar_trans"/>
</dbReference>
<name>A0ABR8Y879_9BACT</name>
<proteinExistence type="predicted"/>
<dbReference type="InterPro" id="IPR050065">
    <property type="entry name" value="GlmU-like"/>
</dbReference>
<evidence type="ECO:0000313" key="4">
    <source>
        <dbReference type="EMBL" id="MBD8040382.1"/>
    </source>
</evidence>
<reference evidence="4 5" key="1">
    <citation type="submission" date="2020-08" db="EMBL/GenBank/DDBJ databases">
        <title>A Genomic Blueprint of the Chicken Gut Microbiome.</title>
        <authorList>
            <person name="Gilroy R."/>
            <person name="Ravi A."/>
            <person name="Getino M."/>
            <person name="Pursley I."/>
            <person name="Horton D.L."/>
            <person name="Alikhan N.-F."/>
            <person name="Baker D."/>
            <person name="Gharbi K."/>
            <person name="Hall N."/>
            <person name="Watson M."/>
            <person name="Adriaenssens E.M."/>
            <person name="Foster-Nyarko E."/>
            <person name="Jarju S."/>
            <person name="Secka A."/>
            <person name="Antonio M."/>
            <person name="Oren A."/>
            <person name="Chaudhuri R."/>
            <person name="La Ragione R.M."/>
            <person name="Hildebrand F."/>
            <person name="Pallen M.J."/>
        </authorList>
    </citation>
    <scope>NUCLEOTIDE SEQUENCE [LARGE SCALE GENOMIC DNA]</scope>
    <source>
        <strain evidence="4 5">Sa1CVN1</strain>
    </source>
</reference>